<proteinExistence type="predicted"/>
<protein>
    <submittedName>
        <fullName evidence="1">Uncharacterized protein</fullName>
    </submittedName>
</protein>
<reference evidence="1 2" key="1">
    <citation type="submission" date="2023-02" db="EMBL/GenBank/DDBJ databases">
        <title>LHISI_Scaffold_Assembly.</title>
        <authorList>
            <person name="Stuart O.P."/>
            <person name="Cleave R."/>
            <person name="Magrath M.J.L."/>
            <person name="Mikheyev A.S."/>
        </authorList>
    </citation>
    <scope>NUCLEOTIDE SEQUENCE [LARGE SCALE GENOMIC DNA]</scope>
    <source>
        <strain evidence="1">Daus_M_001</strain>
        <tissue evidence="1">Leg muscle</tissue>
    </source>
</reference>
<accession>A0ABQ9HTG1</accession>
<gene>
    <name evidence="1" type="ORF">PR048_013887</name>
</gene>
<sequence>MVIVKIRDLETIMSSIVTAEEREDEVLGVLWLQEQNILVKPAEWRIHFGAKEWRTLYNVHRAFVSDLSPISLDESNHQIPPQNQVTF</sequence>
<comment type="caution">
    <text evidence="1">The sequence shown here is derived from an EMBL/GenBank/DDBJ whole genome shotgun (WGS) entry which is preliminary data.</text>
</comment>
<dbReference type="Proteomes" id="UP001159363">
    <property type="component" value="Chromosome X"/>
</dbReference>
<name>A0ABQ9HTG1_9NEOP</name>
<keyword evidence="2" id="KW-1185">Reference proteome</keyword>
<organism evidence="1 2">
    <name type="scientific">Dryococelus australis</name>
    <dbReference type="NCBI Taxonomy" id="614101"/>
    <lineage>
        <taxon>Eukaryota</taxon>
        <taxon>Metazoa</taxon>
        <taxon>Ecdysozoa</taxon>
        <taxon>Arthropoda</taxon>
        <taxon>Hexapoda</taxon>
        <taxon>Insecta</taxon>
        <taxon>Pterygota</taxon>
        <taxon>Neoptera</taxon>
        <taxon>Polyneoptera</taxon>
        <taxon>Phasmatodea</taxon>
        <taxon>Verophasmatodea</taxon>
        <taxon>Anareolatae</taxon>
        <taxon>Phasmatidae</taxon>
        <taxon>Eurycanthinae</taxon>
        <taxon>Dryococelus</taxon>
    </lineage>
</organism>
<evidence type="ECO:0000313" key="2">
    <source>
        <dbReference type="Proteomes" id="UP001159363"/>
    </source>
</evidence>
<evidence type="ECO:0000313" key="1">
    <source>
        <dbReference type="EMBL" id="KAJ8887669.1"/>
    </source>
</evidence>
<dbReference type="EMBL" id="JARBHB010000004">
    <property type="protein sequence ID" value="KAJ8887669.1"/>
    <property type="molecule type" value="Genomic_DNA"/>
</dbReference>